<accession>A0A5D0RFV8</accession>
<dbReference type="Pfam" id="PF04290">
    <property type="entry name" value="DctQ"/>
    <property type="match status" value="1"/>
</dbReference>
<dbReference type="Proteomes" id="UP000322080">
    <property type="component" value="Unassembled WGS sequence"/>
</dbReference>
<proteinExistence type="inferred from homology"/>
<comment type="subunit">
    <text evidence="7">The complex comprises the extracytoplasmic solute receptor protein and the two transmembrane proteins.</text>
</comment>
<feature type="transmembrane region" description="Helical" evidence="7">
    <location>
        <begin position="53"/>
        <end position="75"/>
    </location>
</feature>
<organism evidence="9 10">
    <name type="scientific">Maritimibacter fusiformis</name>
    <dbReference type="NCBI Taxonomy" id="2603819"/>
    <lineage>
        <taxon>Bacteria</taxon>
        <taxon>Pseudomonadati</taxon>
        <taxon>Pseudomonadota</taxon>
        <taxon>Alphaproteobacteria</taxon>
        <taxon>Rhodobacterales</taxon>
        <taxon>Roseobacteraceae</taxon>
        <taxon>Maritimibacter</taxon>
    </lineage>
</organism>
<feature type="transmembrane region" description="Helical" evidence="7">
    <location>
        <begin position="12"/>
        <end position="33"/>
    </location>
</feature>
<dbReference type="GO" id="GO:0022857">
    <property type="term" value="F:transmembrane transporter activity"/>
    <property type="evidence" value="ECO:0007669"/>
    <property type="project" value="UniProtKB-UniRule"/>
</dbReference>
<name>A0A5D0RFV8_9RHOB</name>
<evidence type="ECO:0000256" key="4">
    <source>
        <dbReference type="ARBA" id="ARBA00022692"/>
    </source>
</evidence>
<evidence type="ECO:0000256" key="5">
    <source>
        <dbReference type="ARBA" id="ARBA00022989"/>
    </source>
</evidence>
<comment type="function">
    <text evidence="7">Part of the tripartite ATP-independent periplasmic (TRAP) transport system.</text>
</comment>
<feature type="domain" description="Tripartite ATP-independent periplasmic transporters DctQ component" evidence="8">
    <location>
        <begin position="23"/>
        <end position="154"/>
    </location>
</feature>
<protein>
    <recommendedName>
        <fullName evidence="7">TRAP transporter small permease protein</fullName>
    </recommendedName>
</protein>
<evidence type="ECO:0000259" key="8">
    <source>
        <dbReference type="Pfam" id="PF04290"/>
    </source>
</evidence>
<keyword evidence="10" id="KW-1185">Reference proteome</keyword>
<keyword evidence="3" id="KW-1003">Cell membrane</keyword>
<dbReference type="InterPro" id="IPR055348">
    <property type="entry name" value="DctQ"/>
</dbReference>
<sequence>MHRFFLGISTGFAIAGGLVLVALIAVVGASIIGRETGLGAITGDYELVEAGTAFAVFAFLPYAHITGGHAVVDVFTRYLPARAGRVLDMVIALVFALVLVVIAVQLFHGTLAKYRSGQTTFLLQFPLWWAYGASLVAASAGAVVGVYVAVARIVEAANGRMVLPAPTGVTD</sequence>
<feature type="transmembrane region" description="Helical" evidence="7">
    <location>
        <begin position="128"/>
        <end position="150"/>
    </location>
</feature>
<keyword evidence="7" id="KW-0997">Cell inner membrane</keyword>
<reference evidence="9 10" key="1">
    <citation type="submission" date="2019-08" db="EMBL/GenBank/DDBJ databases">
        <title>Identification of a novel species of the genus Boseongicola.</title>
        <authorList>
            <person name="Zhang X.-Q."/>
        </authorList>
    </citation>
    <scope>NUCLEOTIDE SEQUENCE [LARGE SCALE GENOMIC DNA]</scope>
    <source>
        <strain evidence="9 10">HY14</strain>
    </source>
</reference>
<dbReference type="EMBL" id="VSIY01000013">
    <property type="protein sequence ID" value="TYB80477.1"/>
    <property type="molecule type" value="Genomic_DNA"/>
</dbReference>
<comment type="caution">
    <text evidence="9">The sequence shown here is derived from an EMBL/GenBank/DDBJ whole genome shotgun (WGS) entry which is preliminary data.</text>
</comment>
<dbReference type="RefSeq" id="WP_148378458.1">
    <property type="nucleotide sequence ID" value="NZ_VSIY01000013.1"/>
</dbReference>
<dbReference type="AlphaFoldDB" id="A0A5D0RFV8"/>
<keyword evidence="4 7" id="KW-0812">Transmembrane</keyword>
<gene>
    <name evidence="9" type="ORF">FVF75_12590</name>
</gene>
<evidence type="ECO:0000313" key="10">
    <source>
        <dbReference type="Proteomes" id="UP000322080"/>
    </source>
</evidence>
<dbReference type="GO" id="GO:0005886">
    <property type="term" value="C:plasma membrane"/>
    <property type="evidence" value="ECO:0007669"/>
    <property type="project" value="UniProtKB-SubCell"/>
</dbReference>
<evidence type="ECO:0000313" key="9">
    <source>
        <dbReference type="EMBL" id="TYB80477.1"/>
    </source>
</evidence>
<evidence type="ECO:0000256" key="1">
    <source>
        <dbReference type="ARBA" id="ARBA00004651"/>
    </source>
</evidence>
<evidence type="ECO:0000256" key="7">
    <source>
        <dbReference type="RuleBase" id="RU369079"/>
    </source>
</evidence>
<keyword evidence="6 7" id="KW-0472">Membrane</keyword>
<evidence type="ECO:0000256" key="3">
    <source>
        <dbReference type="ARBA" id="ARBA00022475"/>
    </source>
</evidence>
<comment type="subcellular location">
    <subcellularLocation>
        <location evidence="7">Cell inner membrane</location>
        <topology evidence="7">Multi-pass membrane protein</topology>
    </subcellularLocation>
    <subcellularLocation>
        <location evidence="1">Cell membrane</location>
        <topology evidence="1">Multi-pass membrane protein</topology>
    </subcellularLocation>
</comment>
<evidence type="ECO:0000256" key="2">
    <source>
        <dbReference type="ARBA" id="ARBA00022448"/>
    </source>
</evidence>
<feature type="transmembrane region" description="Helical" evidence="7">
    <location>
        <begin position="87"/>
        <end position="108"/>
    </location>
</feature>
<keyword evidence="2 7" id="KW-0813">Transport</keyword>
<keyword evidence="5 7" id="KW-1133">Transmembrane helix</keyword>
<evidence type="ECO:0000256" key="6">
    <source>
        <dbReference type="ARBA" id="ARBA00023136"/>
    </source>
</evidence>
<comment type="similarity">
    <text evidence="7">Belongs to the TRAP transporter small permease family.</text>
</comment>